<organism evidence="1 2">
    <name type="scientific">Coniosporium apollinis</name>
    <dbReference type="NCBI Taxonomy" id="61459"/>
    <lineage>
        <taxon>Eukaryota</taxon>
        <taxon>Fungi</taxon>
        <taxon>Dikarya</taxon>
        <taxon>Ascomycota</taxon>
        <taxon>Pezizomycotina</taxon>
        <taxon>Dothideomycetes</taxon>
        <taxon>Dothideomycetes incertae sedis</taxon>
        <taxon>Coniosporium</taxon>
    </lineage>
</organism>
<evidence type="ECO:0000313" key="2">
    <source>
        <dbReference type="Proteomes" id="UP001172684"/>
    </source>
</evidence>
<keyword evidence="2" id="KW-1185">Reference proteome</keyword>
<gene>
    <name evidence="1" type="ORF">H2201_004542</name>
</gene>
<dbReference type="EMBL" id="JAPDRL010000030">
    <property type="protein sequence ID" value="KAJ9665251.1"/>
    <property type="molecule type" value="Genomic_DNA"/>
</dbReference>
<proteinExistence type="predicted"/>
<evidence type="ECO:0008006" key="3">
    <source>
        <dbReference type="Google" id="ProtNLM"/>
    </source>
</evidence>
<name>A0ABQ9NSC0_9PEZI</name>
<sequence>MEERYRMLAEGQGGTFEFPHPIWSTAPTPLGTKSCLTCVGVYFQIDANRAFTAHILPHPSSPSTTSPTHTTISLLTREAADNAWGPPSELMRKTLVLVCPFPTLLDYVRARQRAGCFEAGMSEEALARVLEGCGEGEGGVGVMEGVVRWLFGDQDDGAGGEGKWEAGEEEGREGGEERWRKYWREGAHGFVVRDLGAQPEFWYVKKESLKRGFSVENTGEEDGWVGEEIADWEVGDWRVFG</sequence>
<protein>
    <recommendedName>
        <fullName evidence="3">HNH nuclease domain-containing protein</fullName>
    </recommendedName>
</protein>
<evidence type="ECO:0000313" key="1">
    <source>
        <dbReference type="EMBL" id="KAJ9665251.1"/>
    </source>
</evidence>
<comment type="caution">
    <text evidence="1">The sequence shown here is derived from an EMBL/GenBank/DDBJ whole genome shotgun (WGS) entry which is preliminary data.</text>
</comment>
<accession>A0ABQ9NSC0</accession>
<reference evidence="1" key="1">
    <citation type="submission" date="2022-10" db="EMBL/GenBank/DDBJ databases">
        <title>Culturing micro-colonial fungi from biological soil crusts in the Mojave desert and describing Neophaeococcomyces mojavensis, and introducing the new genera and species Taxawa tesnikishii.</title>
        <authorList>
            <person name="Kurbessoian T."/>
            <person name="Stajich J.E."/>
        </authorList>
    </citation>
    <scope>NUCLEOTIDE SEQUENCE</scope>
    <source>
        <strain evidence="1">TK_1</strain>
    </source>
</reference>
<dbReference type="Proteomes" id="UP001172684">
    <property type="component" value="Unassembled WGS sequence"/>
</dbReference>